<proteinExistence type="predicted"/>
<dbReference type="HOGENOM" id="CLU_2524312_0_0_0"/>
<evidence type="ECO:0000313" key="1">
    <source>
        <dbReference type="EMBL" id="ACB77685.1"/>
    </source>
</evidence>
<protein>
    <submittedName>
        <fullName evidence="1">Uncharacterized protein</fullName>
    </submittedName>
</protein>
<dbReference type="KEGG" id="ote:Oter_4414"/>
<evidence type="ECO:0000313" key="2">
    <source>
        <dbReference type="Proteomes" id="UP000007013"/>
    </source>
</evidence>
<name>B1ZRN7_OPITP</name>
<dbReference type="EMBL" id="CP001032">
    <property type="protein sequence ID" value="ACB77685.1"/>
    <property type="molecule type" value="Genomic_DNA"/>
</dbReference>
<keyword evidence="2" id="KW-1185">Reference proteome</keyword>
<gene>
    <name evidence="1" type="ordered locus">Oter_4414</name>
</gene>
<sequence length="84" mass="9342">MCAADPRGTTENSHVDLVFLDVANRVLRVEIADFSPRWLPRGSRPPQTHGYLRRQMPEIPSGTATIEVRGHDGLHEAQPGFLVP</sequence>
<dbReference type="AlphaFoldDB" id="B1ZRN7"/>
<reference evidence="1 2" key="1">
    <citation type="journal article" date="2011" name="J. Bacteriol.">
        <title>Genome sequence of the verrucomicrobium Opitutus terrae PB90-1, an abundant inhabitant of rice paddy soil ecosystems.</title>
        <authorList>
            <person name="van Passel M.W."/>
            <person name="Kant R."/>
            <person name="Palva A."/>
            <person name="Copeland A."/>
            <person name="Lucas S."/>
            <person name="Lapidus A."/>
            <person name="Glavina del Rio T."/>
            <person name="Pitluck S."/>
            <person name="Goltsman E."/>
            <person name="Clum A."/>
            <person name="Sun H."/>
            <person name="Schmutz J."/>
            <person name="Larimer F.W."/>
            <person name="Land M.L."/>
            <person name="Hauser L."/>
            <person name="Kyrpides N."/>
            <person name="Mikhailova N."/>
            <person name="Richardson P.P."/>
            <person name="Janssen P.H."/>
            <person name="de Vos W.M."/>
            <person name="Smidt H."/>
        </authorList>
    </citation>
    <scope>NUCLEOTIDE SEQUENCE [LARGE SCALE GENOMIC DNA]</scope>
    <source>
        <strain evidence="2">DSM 11246 / JCM 15787 / PB90-1</strain>
    </source>
</reference>
<dbReference type="Proteomes" id="UP000007013">
    <property type="component" value="Chromosome"/>
</dbReference>
<organism evidence="1 2">
    <name type="scientific">Opitutus terrae (strain DSM 11246 / JCM 15787 / PB90-1)</name>
    <dbReference type="NCBI Taxonomy" id="452637"/>
    <lineage>
        <taxon>Bacteria</taxon>
        <taxon>Pseudomonadati</taxon>
        <taxon>Verrucomicrobiota</taxon>
        <taxon>Opitutia</taxon>
        <taxon>Opitutales</taxon>
        <taxon>Opitutaceae</taxon>
        <taxon>Opitutus</taxon>
    </lineage>
</organism>
<accession>B1ZRN7</accession>